<gene>
    <name evidence="2" type="ORF">HDK90DRAFT_293581</name>
</gene>
<evidence type="ECO:0000259" key="1">
    <source>
        <dbReference type="PROSITE" id="PS50097"/>
    </source>
</evidence>
<accession>A0ABR1YKF1</accession>
<evidence type="ECO:0000313" key="2">
    <source>
        <dbReference type="EMBL" id="KAK8232012.1"/>
    </source>
</evidence>
<dbReference type="InterPro" id="IPR011333">
    <property type="entry name" value="SKP1/BTB/POZ_sf"/>
</dbReference>
<organism evidence="2 3">
    <name type="scientific">Phyllosticta capitalensis</name>
    <dbReference type="NCBI Taxonomy" id="121624"/>
    <lineage>
        <taxon>Eukaryota</taxon>
        <taxon>Fungi</taxon>
        <taxon>Dikarya</taxon>
        <taxon>Ascomycota</taxon>
        <taxon>Pezizomycotina</taxon>
        <taxon>Dothideomycetes</taxon>
        <taxon>Dothideomycetes incertae sedis</taxon>
        <taxon>Botryosphaeriales</taxon>
        <taxon>Phyllostictaceae</taxon>
        <taxon>Phyllosticta</taxon>
    </lineage>
</organism>
<reference evidence="2 3" key="1">
    <citation type="submission" date="2024-04" db="EMBL/GenBank/DDBJ databases">
        <title>Phyllosticta paracitricarpa is synonymous to the EU quarantine fungus P. citricarpa based on phylogenomic analyses.</title>
        <authorList>
            <consortium name="Lawrence Berkeley National Laboratory"/>
            <person name="Van Ingen-Buijs V.A."/>
            <person name="Van Westerhoven A.C."/>
            <person name="Haridas S."/>
            <person name="Skiadas P."/>
            <person name="Martin F."/>
            <person name="Groenewald J.Z."/>
            <person name="Crous P.W."/>
            <person name="Seidl M.F."/>
        </authorList>
    </citation>
    <scope>NUCLEOTIDE SEQUENCE [LARGE SCALE GENOMIC DNA]</scope>
    <source>
        <strain evidence="2 3">CBS 123374</strain>
    </source>
</reference>
<comment type="caution">
    <text evidence="2">The sequence shown here is derived from an EMBL/GenBank/DDBJ whole genome shotgun (WGS) entry which is preliminary data.</text>
</comment>
<dbReference type="Proteomes" id="UP001492380">
    <property type="component" value="Unassembled WGS sequence"/>
</dbReference>
<dbReference type="PANTHER" id="PTHR47843">
    <property type="entry name" value="BTB DOMAIN-CONTAINING PROTEIN-RELATED"/>
    <property type="match status" value="1"/>
</dbReference>
<dbReference type="SUPFAM" id="SSF54695">
    <property type="entry name" value="POZ domain"/>
    <property type="match status" value="1"/>
</dbReference>
<dbReference type="Pfam" id="PF00651">
    <property type="entry name" value="BTB"/>
    <property type="match status" value="1"/>
</dbReference>
<proteinExistence type="predicted"/>
<name>A0ABR1YKF1_9PEZI</name>
<evidence type="ECO:0000313" key="3">
    <source>
        <dbReference type="Proteomes" id="UP001492380"/>
    </source>
</evidence>
<feature type="domain" description="BTB" evidence="1">
    <location>
        <begin position="1"/>
        <end position="66"/>
    </location>
</feature>
<protein>
    <recommendedName>
        <fullName evidence="1">BTB domain-containing protein</fullName>
    </recommendedName>
</protein>
<dbReference type="EMBL" id="JBBWRZ010000007">
    <property type="protein sequence ID" value="KAK8232012.1"/>
    <property type="molecule type" value="Genomic_DNA"/>
</dbReference>
<sequence length="274" mass="31476">MLRFSDGQRLHVHKALVFAYSDVFEKACSGPFVESRTRTIEISHEDSEAVNSMIHWMYTGSQAAPGGQSPLLFHIRLYAVANYYQVQLLQREMKQRVQVDVKEQLTNNGTELPAAIELIYSCTPDSDKRLRDAVVLFCARYYKRCANSPIFKEIEEPGFWRALCQAREMFRDSAVIQSFDEYQCEDCGLASLTRKDDRREDEPLGCCTRCDMRVVPVSLKSGVIKKELLEEPPEHLIRLRGRNSELDAIERFEAGAEFVDTMGPDWICWLCGKK</sequence>
<dbReference type="CDD" id="cd18186">
    <property type="entry name" value="BTB_POZ_ZBTB_KLHL-like"/>
    <property type="match status" value="1"/>
</dbReference>
<dbReference type="Gene3D" id="3.30.710.10">
    <property type="entry name" value="Potassium Channel Kv1.1, Chain A"/>
    <property type="match status" value="1"/>
</dbReference>
<dbReference type="PROSITE" id="PS50097">
    <property type="entry name" value="BTB"/>
    <property type="match status" value="1"/>
</dbReference>
<dbReference type="PANTHER" id="PTHR47843:SF5">
    <property type="entry name" value="BTB_POZ DOMAIN PROTEIN"/>
    <property type="match status" value="1"/>
</dbReference>
<dbReference type="InterPro" id="IPR000210">
    <property type="entry name" value="BTB/POZ_dom"/>
</dbReference>
<keyword evidence="3" id="KW-1185">Reference proteome</keyword>